<protein>
    <recommendedName>
        <fullName evidence="4">DUF3299 domain-containing protein</fullName>
    </recommendedName>
</protein>
<dbReference type="EMBL" id="FPCH01000001">
    <property type="protein sequence ID" value="SFV26619.1"/>
    <property type="molecule type" value="Genomic_DNA"/>
</dbReference>
<evidence type="ECO:0008006" key="4">
    <source>
        <dbReference type="Google" id="ProtNLM"/>
    </source>
</evidence>
<dbReference type="Pfam" id="PF11736">
    <property type="entry name" value="DUF3299"/>
    <property type="match status" value="1"/>
</dbReference>
<dbReference type="Proteomes" id="UP000199423">
    <property type="component" value="Unassembled WGS sequence"/>
</dbReference>
<name>A0A1I7MW42_9HYPH</name>
<dbReference type="OrthoDB" id="9812956at2"/>
<gene>
    <name evidence="2" type="ORF">SAMN04488557_0535</name>
</gene>
<reference evidence="3" key="1">
    <citation type="submission" date="2016-10" db="EMBL/GenBank/DDBJ databases">
        <authorList>
            <person name="Varghese N."/>
            <person name="Submissions S."/>
        </authorList>
    </citation>
    <scope>NUCLEOTIDE SEQUENCE [LARGE SCALE GENOMIC DNA]</scope>
    <source>
        <strain evidence="3">DSM 1565</strain>
    </source>
</reference>
<dbReference type="AlphaFoldDB" id="A0A1I7MW42"/>
<proteinExistence type="predicted"/>
<dbReference type="InterPro" id="IPR021727">
    <property type="entry name" value="DUF3299"/>
</dbReference>
<organism evidence="2 3">
    <name type="scientific">Hyphomicrobium facile</name>
    <dbReference type="NCBI Taxonomy" id="51670"/>
    <lineage>
        <taxon>Bacteria</taxon>
        <taxon>Pseudomonadati</taxon>
        <taxon>Pseudomonadota</taxon>
        <taxon>Alphaproteobacteria</taxon>
        <taxon>Hyphomicrobiales</taxon>
        <taxon>Hyphomicrobiaceae</taxon>
        <taxon>Hyphomicrobium</taxon>
    </lineage>
</organism>
<keyword evidence="3" id="KW-1185">Reference proteome</keyword>
<accession>A0A1I7MW42</accession>
<dbReference type="RefSeq" id="WP_092863840.1">
    <property type="nucleotide sequence ID" value="NZ_FPCH01000001.1"/>
</dbReference>
<dbReference type="STRING" id="51670.SAMN04488557_0535"/>
<evidence type="ECO:0000313" key="2">
    <source>
        <dbReference type="EMBL" id="SFV26619.1"/>
    </source>
</evidence>
<dbReference type="Gene3D" id="2.40.50.870">
    <property type="entry name" value="Protein of unknown function (DUF3299)"/>
    <property type="match status" value="1"/>
</dbReference>
<keyword evidence="1" id="KW-0732">Signal</keyword>
<evidence type="ECO:0000313" key="3">
    <source>
        <dbReference type="Proteomes" id="UP000199423"/>
    </source>
</evidence>
<sequence>MASKYVLALSVLLNLVLAVASSSNVAADTPRQLKWADLVPKSVPAASTMQSKTFFGGSVPPSTDAGPPPPPLPEGKFMAVKRRQPGSDRPPAIVAELDGQSVSIGGYVVPLDFDATTVKEFLLVPFVGACIHVPPPPANQIIYVKADKGFEVGGMFDPVTVTGKINTSEAFTGLADAGYTITADSVELRKQ</sequence>
<feature type="signal peptide" evidence="1">
    <location>
        <begin position="1"/>
        <end position="26"/>
    </location>
</feature>
<feature type="chain" id="PRO_5011631068" description="DUF3299 domain-containing protein" evidence="1">
    <location>
        <begin position="27"/>
        <end position="191"/>
    </location>
</feature>
<evidence type="ECO:0000256" key="1">
    <source>
        <dbReference type="SAM" id="SignalP"/>
    </source>
</evidence>